<organism evidence="10 11">
    <name type="scientific">Marchantia polymorpha</name>
    <name type="common">Common liverwort</name>
    <name type="synonym">Marchantia aquatica</name>
    <dbReference type="NCBI Taxonomy" id="3197"/>
    <lineage>
        <taxon>Eukaryota</taxon>
        <taxon>Viridiplantae</taxon>
        <taxon>Streptophyta</taxon>
        <taxon>Embryophyta</taxon>
        <taxon>Marchantiophyta</taxon>
        <taxon>Marchantiopsida</taxon>
        <taxon>Marchantiidae</taxon>
        <taxon>Marchantiales</taxon>
        <taxon>Marchantiaceae</taxon>
        <taxon>Marchantia</taxon>
    </lineage>
</organism>
<dbReference type="InterPro" id="IPR012334">
    <property type="entry name" value="Pectin_lyas_fold"/>
</dbReference>
<dbReference type="GO" id="GO:0030570">
    <property type="term" value="F:pectate lyase activity"/>
    <property type="evidence" value="ECO:0000318"/>
    <property type="project" value="GO_Central"/>
</dbReference>
<feature type="chain" id="PRO_5015211441" description="Pectate lyase" evidence="8">
    <location>
        <begin position="28"/>
        <end position="454"/>
    </location>
</feature>
<evidence type="ECO:0000256" key="7">
    <source>
        <dbReference type="ARBA" id="ARBA00023239"/>
    </source>
</evidence>
<dbReference type="InterPro" id="IPR045032">
    <property type="entry name" value="PEL"/>
</dbReference>
<protein>
    <recommendedName>
        <fullName evidence="3 8">Pectate lyase</fullName>
        <ecNumber evidence="3 8">4.2.2.2</ecNumber>
    </recommendedName>
</protein>
<evidence type="ECO:0000256" key="8">
    <source>
        <dbReference type="RuleBase" id="RU361123"/>
    </source>
</evidence>
<dbReference type="UniPathway" id="UPA00545">
    <property type="reaction ID" value="UER00824"/>
</dbReference>
<evidence type="ECO:0000313" key="10">
    <source>
        <dbReference type="EMBL" id="PTQ36449.1"/>
    </source>
</evidence>
<comment type="similarity">
    <text evidence="8">Belongs to the polysaccharide lyase 1 family.</text>
</comment>
<evidence type="ECO:0000256" key="6">
    <source>
        <dbReference type="ARBA" id="ARBA00022837"/>
    </source>
</evidence>
<dbReference type="SMART" id="SM00656">
    <property type="entry name" value="Amb_all"/>
    <property type="match status" value="1"/>
</dbReference>
<keyword evidence="5 8" id="KW-0732">Signal</keyword>
<keyword evidence="6 8" id="KW-0106">Calcium</keyword>
<comment type="pathway">
    <text evidence="2 8">Glycan metabolism; pectin degradation; 2-dehydro-3-deoxy-D-gluconate from pectin: step 2/5.</text>
</comment>
<dbReference type="EMBL" id="KZ772736">
    <property type="protein sequence ID" value="PTQ36449.1"/>
    <property type="molecule type" value="Genomic_DNA"/>
</dbReference>
<dbReference type="PANTHER" id="PTHR31683">
    <property type="entry name" value="PECTATE LYASE 18-RELATED"/>
    <property type="match status" value="1"/>
</dbReference>
<dbReference type="OrthoDB" id="1637350at2759"/>
<dbReference type="InterPro" id="IPR002022">
    <property type="entry name" value="Pec_lyase"/>
</dbReference>
<dbReference type="EC" id="4.2.2.2" evidence="3 8"/>
<keyword evidence="7 8" id="KW-0456">Lyase</keyword>
<comment type="catalytic activity">
    <reaction evidence="1 8">
        <text>Eliminative cleavage of (1-&gt;4)-alpha-D-galacturonan to give oligosaccharides with 4-deoxy-alpha-D-galact-4-enuronosyl groups at their non-reducing ends.</text>
        <dbReference type="EC" id="4.2.2.2"/>
    </reaction>
</comment>
<dbReference type="Pfam" id="PF00544">
    <property type="entry name" value="Pectate_lyase_4"/>
    <property type="match status" value="1"/>
</dbReference>
<dbReference type="Gramene" id="Mp8g00770.1">
    <property type="protein sequence ID" value="Mp8g00770.1.cds"/>
    <property type="gene ID" value="Mp8g00770"/>
</dbReference>
<dbReference type="Proteomes" id="UP000244005">
    <property type="component" value="Unassembled WGS sequence"/>
</dbReference>
<comment type="cofactor">
    <cofactor evidence="8">
        <name>Ca(2+)</name>
        <dbReference type="ChEBI" id="CHEBI:29108"/>
    </cofactor>
    <text evidence="8">Binds 1 Ca(2+) ion. Required for its activity.</text>
</comment>
<sequence>MSPCSMSAAALMCLTVLLVFSSAAVSAQPIDIDVELDDVMDYNSTDLVDPKDLETSDPEFTVTLLNDDLEGTATSTSSSPVFDLLKVSDFSLETNTSDNALELAAKKKPSRCGKGNPMDDCWQCDSQWHKHRQNLAFCAIGYGRNAIGGLNGATYIVTDPGNDNPTDPRPGTLRWAVVQERPMWIIFARDMTIRLKQELIMTSYKTIDGRGVNVHIAYGACITLQRVHHIIIHGVHIHDCKSTGPARVRSSESHVGKRGKTDGDGISIMSSSNIWIDHNSFSKCTDGLIDAIHGSDLITISNNYFSNHDKVMLFGASDGDGSEDKIMQITVAMNYFGPKLCQRMPRCRFGTFHVFNNFYSGWTQYAIGGSSSPTVNSEGNYFKASRVKRAIKHLGKGNGNWRTYGDKFVNGAYFSRAGAQVSSSVYNAAKSFSARPAYMVPRLTAGAGPTGRSV</sequence>
<evidence type="ECO:0000256" key="5">
    <source>
        <dbReference type="ARBA" id="ARBA00022729"/>
    </source>
</evidence>
<reference evidence="11" key="1">
    <citation type="journal article" date="2017" name="Cell">
        <title>Insights into land plant evolution garnered from the Marchantia polymorpha genome.</title>
        <authorList>
            <person name="Bowman J.L."/>
            <person name="Kohchi T."/>
            <person name="Yamato K.T."/>
            <person name="Jenkins J."/>
            <person name="Shu S."/>
            <person name="Ishizaki K."/>
            <person name="Yamaoka S."/>
            <person name="Nishihama R."/>
            <person name="Nakamura Y."/>
            <person name="Berger F."/>
            <person name="Adam C."/>
            <person name="Aki S.S."/>
            <person name="Althoff F."/>
            <person name="Araki T."/>
            <person name="Arteaga-Vazquez M.A."/>
            <person name="Balasubrmanian S."/>
            <person name="Barry K."/>
            <person name="Bauer D."/>
            <person name="Boehm C.R."/>
            <person name="Briginshaw L."/>
            <person name="Caballero-Perez J."/>
            <person name="Catarino B."/>
            <person name="Chen F."/>
            <person name="Chiyoda S."/>
            <person name="Chovatia M."/>
            <person name="Davies K.M."/>
            <person name="Delmans M."/>
            <person name="Demura T."/>
            <person name="Dierschke T."/>
            <person name="Dolan L."/>
            <person name="Dorantes-Acosta A.E."/>
            <person name="Eklund D.M."/>
            <person name="Florent S.N."/>
            <person name="Flores-Sandoval E."/>
            <person name="Fujiyama A."/>
            <person name="Fukuzawa H."/>
            <person name="Galik B."/>
            <person name="Grimanelli D."/>
            <person name="Grimwood J."/>
            <person name="Grossniklaus U."/>
            <person name="Hamada T."/>
            <person name="Haseloff J."/>
            <person name="Hetherington A.J."/>
            <person name="Higo A."/>
            <person name="Hirakawa Y."/>
            <person name="Hundley H.N."/>
            <person name="Ikeda Y."/>
            <person name="Inoue K."/>
            <person name="Inoue S.I."/>
            <person name="Ishida S."/>
            <person name="Jia Q."/>
            <person name="Kakita M."/>
            <person name="Kanazawa T."/>
            <person name="Kawai Y."/>
            <person name="Kawashima T."/>
            <person name="Kennedy M."/>
            <person name="Kinose K."/>
            <person name="Kinoshita T."/>
            <person name="Kohara Y."/>
            <person name="Koide E."/>
            <person name="Komatsu K."/>
            <person name="Kopischke S."/>
            <person name="Kubo M."/>
            <person name="Kyozuka J."/>
            <person name="Lagercrantz U."/>
            <person name="Lin S.S."/>
            <person name="Lindquist E."/>
            <person name="Lipzen A.M."/>
            <person name="Lu C.W."/>
            <person name="De Luna E."/>
            <person name="Martienssen R.A."/>
            <person name="Minamino N."/>
            <person name="Mizutani M."/>
            <person name="Mizutani M."/>
            <person name="Mochizuki N."/>
            <person name="Monte I."/>
            <person name="Mosher R."/>
            <person name="Nagasaki H."/>
            <person name="Nakagami H."/>
            <person name="Naramoto S."/>
            <person name="Nishitani K."/>
            <person name="Ohtani M."/>
            <person name="Okamoto T."/>
            <person name="Okumura M."/>
            <person name="Phillips J."/>
            <person name="Pollak B."/>
            <person name="Reinders A."/>
            <person name="Rovekamp M."/>
            <person name="Sano R."/>
            <person name="Sawa S."/>
            <person name="Schmid M.W."/>
            <person name="Shirakawa M."/>
            <person name="Solano R."/>
            <person name="Spunde A."/>
            <person name="Suetsugu N."/>
            <person name="Sugano S."/>
            <person name="Sugiyama A."/>
            <person name="Sun R."/>
            <person name="Suzuki Y."/>
            <person name="Takenaka M."/>
            <person name="Takezawa D."/>
            <person name="Tomogane H."/>
            <person name="Tsuzuki M."/>
            <person name="Ueda T."/>
            <person name="Umeda M."/>
            <person name="Ward J.M."/>
            <person name="Watanabe Y."/>
            <person name="Yazaki K."/>
            <person name="Yokoyama R."/>
            <person name="Yoshitake Y."/>
            <person name="Yotsui I."/>
            <person name="Zachgo S."/>
            <person name="Schmutz J."/>
        </authorList>
    </citation>
    <scope>NUCLEOTIDE SEQUENCE [LARGE SCALE GENOMIC DNA]</scope>
    <source>
        <strain evidence="11">Tak-1</strain>
    </source>
</reference>
<evidence type="ECO:0000256" key="3">
    <source>
        <dbReference type="ARBA" id="ARBA00012272"/>
    </source>
</evidence>
<feature type="domain" description="Pectate lyase" evidence="9">
    <location>
        <begin position="190"/>
        <end position="388"/>
    </location>
</feature>
<evidence type="ECO:0000256" key="2">
    <source>
        <dbReference type="ARBA" id="ARBA00005220"/>
    </source>
</evidence>
<dbReference type="OMA" id="YMTHHNE"/>
<dbReference type="PRINTS" id="PR00807">
    <property type="entry name" value="AMBALLERGEN"/>
</dbReference>
<evidence type="ECO:0000256" key="1">
    <source>
        <dbReference type="ARBA" id="ARBA00000695"/>
    </source>
</evidence>
<accession>A0A2R6WRG3</accession>
<name>A0A2R6WRG3_MARPO</name>
<keyword evidence="11" id="KW-1185">Reference proteome</keyword>
<gene>
    <name evidence="10" type="ORF">MARPO_0064s0120</name>
</gene>
<dbReference type="InterPro" id="IPR011050">
    <property type="entry name" value="Pectin_lyase_fold/virulence"/>
</dbReference>
<keyword evidence="4 8" id="KW-0479">Metal-binding</keyword>
<evidence type="ECO:0000259" key="9">
    <source>
        <dbReference type="SMART" id="SM00656"/>
    </source>
</evidence>
<dbReference type="PANTHER" id="PTHR31683:SF187">
    <property type="entry name" value="PECTATE LYASE 18-RELATED"/>
    <property type="match status" value="1"/>
</dbReference>
<evidence type="ECO:0000256" key="4">
    <source>
        <dbReference type="ARBA" id="ARBA00022723"/>
    </source>
</evidence>
<dbReference type="Gene3D" id="2.160.20.10">
    <property type="entry name" value="Single-stranded right-handed beta-helix, Pectin lyase-like"/>
    <property type="match status" value="1"/>
</dbReference>
<proteinExistence type="inferred from homology"/>
<dbReference type="SUPFAM" id="SSF51126">
    <property type="entry name" value="Pectin lyase-like"/>
    <property type="match status" value="1"/>
</dbReference>
<evidence type="ECO:0000313" key="11">
    <source>
        <dbReference type="Proteomes" id="UP000244005"/>
    </source>
</evidence>
<feature type="signal peptide" evidence="8">
    <location>
        <begin position="1"/>
        <end position="27"/>
    </location>
</feature>
<dbReference type="InterPro" id="IPR018082">
    <property type="entry name" value="AmbAllergen"/>
</dbReference>
<dbReference type="AlphaFoldDB" id="A0A2R6WRG3"/>
<dbReference type="GO" id="GO:0046872">
    <property type="term" value="F:metal ion binding"/>
    <property type="evidence" value="ECO:0007669"/>
    <property type="project" value="UniProtKB-KW"/>
</dbReference>
<dbReference type="GO" id="GO:0045490">
    <property type="term" value="P:pectin catabolic process"/>
    <property type="evidence" value="ECO:0007669"/>
    <property type="project" value="UniProtKB-UniPathway"/>
</dbReference>